<accession>A0A1Y1X3D7</accession>
<feature type="compositionally biased region" description="Acidic residues" evidence="1">
    <location>
        <begin position="95"/>
        <end position="106"/>
    </location>
</feature>
<dbReference type="Proteomes" id="UP000193498">
    <property type="component" value="Unassembled WGS sequence"/>
</dbReference>
<reference evidence="2 3" key="1">
    <citation type="submission" date="2016-07" db="EMBL/GenBank/DDBJ databases">
        <title>Pervasive Adenine N6-methylation of Active Genes in Fungi.</title>
        <authorList>
            <consortium name="DOE Joint Genome Institute"/>
            <person name="Mondo S.J."/>
            <person name="Dannebaum R.O."/>
            <person name="Kuo R.C."/>
            <person name="Labutti K."/>
            <person name="Haridas S."/>
            <person name="Kuo A."/>
            <person name="Salamov A."/>
            <person name="Ahrendt S.R."/>
            <person name="Lipzen A."/>
            <person name="Sullivan W."/>
            <person name="Andreopoulos W.B."/>
            <person name="Clum A."/>
            <person name="Lindquist E."/>
            <person name="Daum C."/>
            <person name="Ramamoorthy G.K."/>
            <person name="Gryganskyi A."/>
            <person name="Culley D."/>
            <person name="Magnuson J.K."/>
            <person name="James T.Y."/>
            <person name="O'Malley M.A."/>
            <person name="Stajich J.E."/>
            <person name="Spatafora J.W."/>
            <person name="Visel A."/>
            <person name="Grigoriev I.V."/>
        </authorList>
    </citation>
    <scope>NUCLEOTIDE SEQUENCE [LARGE SCALE GENOMIC DNA]</scope>
    <source>
        <strain evidence="2 3">CBS 931.73</strain>
    </source>
</reference>
<dbReference type="PANTHER" id="PTHR38406">
    <property type="entry name" value="TRANSCRIPTIONAL REPRESSOR OPI1"/>
    <property type="match status" value="1"/>
</dbReference>
<feature type="region of interest" description="Disordered" evidence="1">
    <location>
        <begin position="391"/>
        <end position="412"/>
    </location>
</feature>
<keyword evidence="3" id="KW-1185">Reference proteome</keyword>
<dbReference type="InParanoid" id="A0A1Y1X3D7"/>
<proteinExistence type="predicted"/>
<dbReference type="GO" id="GO:0005783">
    <property type="term" value="C:endoplasmic reticulum"/>
    <property type="evidence" value="ECO:0007669"/>
    <property type="project" value="TreeGrafter"/>
</dbReference>
<dbReference type="InterPro" id="IPR013927">
    <property type="entry name" value="TF_Opi1_Ccg-8"/>
</dbReference>
<dbReference type="GO" id="GO:0005634">
    <property type="term" value="C:nucleus"/>
    <property type="evidence" value="ECO:0007669"/>
    <property type="project" value="TreeGrafter"/>
</dbReference>
<dbReference type="AlphaFoldDB" id="A0A1Y1X3D7"/>
<organism evidence="2 3">
    <name type="scientific">Basidiobolus meristosporus CBS 931.73</name>
    <dbReference type="NCBI Taxonomy" id="1314790"/>
    <lineage>
        <taxon>Eukaryota</taxon>
        <taxon>Fungi</taxon>
        <taxon>Fungi incertae sedis</taxon>
        <taxon>Zoopagomycota</taxon>
        <taxon>Entomophthoromycotina</taxon>
        <taxon>Basidiobolomycetes</taxon>
        <taxon>Basidiobolales</taxon>
        <taxon>Basidiobolaceae</taxon>
        <taxon>Basidiobolus</taxon>
    </lineage>
</organism>
<gene>
    <name evidence="2" type="ORF">K493DRAFT_98310</name>
</gene>
<dbReference type="EMBL" id="MCFE01000745">
    <property type="protein sequence ID" value="ORX80293.1"/>
    <property type="molecule type" value="Genomic_DNA"/>
</dbReference>
<dbReference type="OrthoDB" id="2441642at2759"/>
<dbReference type="PANTHER" id="PTHR38406:SF1">
    <property type="entry name" value="TRANSCRIPTIONAL REPRESSOR OPI1"/>
    <property type="match status" value="1"/>
</dbReference>
<evidence type="ECO:0000313" key="3">
    <source>
        <dbReference type="Proteomes" id="UP000193498"/>
    </source>
</evidence>
<dbReference type="STRING" id="1314790.A0A1Y1X3D7"/>
<dbReference type="GO" id="GO:0003714">
    <property type="term" value="F:transcription corepressor activity"/>
    <property type="evidence" value="ECO:0007669"/>
    <property type="project" value="InterPro"/>
</dbReference>
<feature type="compositionally biased region" description="Basic and acidic residues" evidence="1">
    <location>
        <begin position="397"/>
        <end position="412"/>
    </location>
</feature>
<evidence type="ECO:0000313" key="2">
    <source>
        <dbReference type="EMBL" id="ORX80293.1"/>
    </source>
</evidence>
<dbReference type="Pfam" id="PF08618">
    <property type="entry name" value="Opi1"/>
    <property type="match status" value="3"/>
</dbReference>
<comment type="caution">
    <text evidence="2">The sequence shown here is derived from an EMBL/GenBank/DDBJ whole genome shotgun (WGS) entry which is preliminary data.</text>
</comment>
<dbReference type="GO" id="GO:0008654">
    <property type="term" value="P:phospholipid biosynthetic process"/>
    <property type="evidence" value="ECO:0007669"/>
    <property type="project" value="TreeGrafter"/>
</dbReference>
<feature type="region of interest" description="Disordered" evidence="1">
    <location>
        <begin position="82"/>
        <end position="115"/>
    </location>
</feature>
<dbReference type="GO" id="GO:0006357">
    <property type="term" value="P:regulation of transcription by RNA polymerase II"/>
    <property type="evidence" value="ECO:0007669"/>
    <property type="project" value="TreeGrafter"/>
</dbReference>
<name>A0A1Y1X3D7_9FUNG</name>
<protein>
    <submittedName>
        <fullName evidence="2">Transcription factor Opi1</fullName>
    </submittedName>
</protein>
<sequence length="412" mass="46002">MTPGSSQFIAPPDHFISRVSSIPIVNSALRFYEQSKANSKVVKYSAETVENLCKPVLNKLEPRLGSFLDEFGCRQLDSLGRRYPSLMGRSSSPSSDDETRDIDFEDLDPHVRDTGNESSMVVATNIYGVRDSSQHWENRQDLRKRKNDKSSREEQDYTPDDNTDLKNAVSLSSHSIAPRSRWEQYLVEASTAAGAGAAAFSEESMKALKYCLQWLQYATVNIDRQISLLRQFLVSAADSSNSSSTVVTVNTTSTLSHIKREVIETLRKVVDVVQRYAGACLPGEARRRVRNFILNLPWRWASLNSQSLNTSPLSSPLLTPTSPHSNPHLNINESAQMVLTFATESLIMLQSVVGIFKDTVERAEGWIERLRTIGVGSSTECSDEDVYMLDPPGDAHISPDKELQSRSDMDMD</sequence>
<feature type="region of interest" description="Disordered" evidence="1">
    <location>
        <begin position="135"/>
        <end position="172"/>
    </location>
</feature>
<dbReference type="GO" id="GO:0030968">
    <property type="term" value="P:endoplasmic reticulum unfolded protein response"/>
    <property type="evidence" value="ECO:0007669"/>
    <property type="project" value="TreeGrafter"/>
</dbReference>
<evidence type="ECO:0000256" key="1">
    <source>
        <dbReference type="SAM" id="MobiDB-lite"/>
    </source>
</evidence>